<name>A0A9P6XUF7_RHIOR</name>
<evidence type="ECO:0000256" key="1">
    <source>
        <dbReference type="SAM" id="MobiDB-lite"/>
    </source>
</evidence>
<dbReference type="OrthoDB" id="2206543at2759"/>
<dbReference type="AlphaFoldDB" id="A0A9P6XUF7"/>
<dbReference type="Proteomes" id="UP000717996">
    <property type="component" value="Unassembled WGS sequence"/>
</dbReference>
<feature type="region of interest" description="Disordered" evidence="1">
    <location>
        <begin position="48"/>
        <end position="76"/>
    </location>
</feature>
<evidence type="ECO:0000313" key="2">
    <source>
        <dbReference type="EMBL" id="KAG1532763.1"/>
    </source>
</evidence>
<gene>
    <name evidence="2" type="ORF">G6F51_012951</name>
</gene>
<sequence>MRSLLQRLPIKSRSVLDIHYPDRHLAALLVHNDYEAEVRSQLEQFEIPLGDDHDPLDPNHLRHPDDFDQDEKECVA</sequence>
<proteinExistence type="predicted"/>
<reference evidence="2" key="1">
    <citation type="journal article" date="2020" name="Microb. Genom.">
        <title>Genetic diversity of clinical and environmental Mucorales isolates obtained from an investigation of mucormycosis cases among solid organ transplant recipients.</title>
        <authorList>
            <person name="Nguyen M.H."/>
            <person name="Kaul D."/>
            <person name="Muto C."/>
            <person name="Cheng S.J."/>
            <person name="Richter R.A."/>
            <person name="Bruno V.M."/>
            <person name="Liu G."/>
            <person name="Beyhan S."/>
            <person name="Sundermann A.J."/>
            <person name="Mounaud S."/>
            <person name="Pasculle A.W."/>
            <person name="Nierman W.C."/>
            <person name="Driscoll E."/>
            <person name="Cumbie R."/>
            <person name="Clancy C.J."/>
            <person name="Dupont C.L."/>
        </authorList>
    </citation>
    <scope>NUCLEOTIDE SEQUENCE</scope>
    <source>
        <strain evidence="2">GL16</strain>
    </source>
</reference>
<evidence type="ECO:0000313" key="3">
    <source>
        <dbReference type="Proteomes" id="UP000717996"/>
    </source>
</evidence>
<protein>
    <submittedName>
        <fullName evidence="2">Uncharacterized protein</fullName>
    </submittedName>
</protein>
<accession>A0A9P6XUF7</accession>
<feature type="compositionally biased region" description="Basic and acidic residues" evidence="1">
    <location>
        <begin position="50"/>
        <end position="76"/>
    </location>
</feature>
<organism evidence="2 3">
    <name type="scientific">Rhizopus oryzae</name>
    <name type="common">Mucormycosis agent</name>
    <name type="synonym">Rhizopus arrhizus var. delemar</name>
    <dbReference type="NCBI Taxonomy" id="64495"/>
    <lineage>
        <taxon>Eukaryota</taxon>
        <taxon>Fungi</taxon>
        <taxon>Fungi incertae sedis</taxon>
        <taxon>Mucoromycota</taxon>
        <taxon>Mucoromycotina</taxon>
        <taxon>Mucoromycetes</taxon>
        <taxon>Mucorales</taxon>
        <taxon>Mucorineae</taxon>
        <taxon>Rhizopodaceae</taxon>
        <taxon>Rhizopus</taxon>
    </lineage>
</organism>
<comment type="caution">
    <text evidence="2">The sequence shown here is derived from an EMBL/GenBank/DDBJ whole genome shotgun (WGS) entry which is preliminary data.</text>
</comment>
<dbReference type="EMBL" id="JAANIT010004326">
    <property type="protein sequence ID" value="KAG1532763.1"/>
    <property type="molecule type" value="Genomic_DNA"/>
</dbReference>